<evidence type="ECO:0000313" key="3">
    <source>
        <dbReference type="EMBL" id="CAB4966768.1"/>
    </source>
</evidence>
<keyword evidence="2" id="KW-0812">Transmembrane</keyword>
<feature type="compositionally biased region" description="Pro residues" evidence="1">
    <location>
        <begin position="87"/>
        <end position="98"/>
    </location>
</feature>
<reference evidence="3" key="1">
    <citation type="submission" date="2020-05" db="EMBL/GenBank/DDBJ databases">
        <authorList>
            <person name="Chiriac C."/>
            <person name="Salcher M."/>
            <person name="Ghai R."/>
            <person name="Kavagutti S V."/>
        </authorList>
    </citation>
    <scope>NUCLEOTIDE SEQUENCE</scope>
</reference>
<proteinExistence type="predicted"/>
<feature type="region of interest" description="Disordered" evidence="1">
    <location>
        <begin position="136"/>
        <end position="193"/>
    </location>
</feature>
<evidence type="ECO:0000256" key="2">
    <source>
        <dbReference type="SAM" id="Phobius"/>
    </source>
</evidence>
<accession>A0A6J7LEG7</accession>
<feature type="transmembrane region" description="Helical" evidence="2">
    <location>
        <begin position="41"/>
        <end position="63"/>
    </location>
</feature>
<organism evidence="3">
    <name type="scientific">freshwater metagenome</name>
    <dbReference type="NCBI Taxonomy" id="449393"/>
    <lineage>
        <taxon>unclassified sequences</taxon>
        <taxon>metagenomes</taxon>
        <taxon>ecological metagenomes</taxon>
    </lineage>
</organism>
<keyword evidence="2" id="KW-0472">Membrane</keyword>
<feature type="compositionally biased region" description="Basic and acidic residues" evidence="1">
    <location>
        <begin position="65"/>
        <end position="74"/>
    </location>
</feature>
<name>A0A6J7LEG7_9ZZZZ</name>
<feature type="region of interest" description="Disordered" evidence="1">
    <location>
        <begin position="62"/>
        <end position="118"/>
    </location>
</feature>
<evidence type="ECO:0000256" key="1">
    <source>
        <dbReference type="SAM" id="MobiDB-lite"/>
    </source>
</evidence>
<protein>
    <submittedName>
        <fullName evidence="3">Unannotated protein</fullName>
    </submittedName>
</protein>
<keyword evidence="2" id="KW-1133">Transmembrane helix</keyword>
<sequence length="310" mass="32961">MTDDTTRMLERLAETFPERPAPLPDLVRAARAGRRRRTRHNVALVAGALVLAGAGGIAAQQVLPGDERSTDRIADTAPDAPCDKQDPQPPSEPVPSGPDYPTNASGQTYGSARDNARQPDLVAAVGDCGRTGYIERDALEEQPPWEPGAGAPGLRSTPVYESDGLTRIDTFTHSPGTTVADGVTNPPAPAGGADAIDVEGDWTALIAGISSGGKEQYDTFRDVDLRITFYRTTLQVHDGCRDLGAGYSLEDGAFALTTPFEVEYRNEPGCGRSAPLTAILENVRHVTQAGPRTYLHLDDFRIAVSLTPTG</sequence>
<dbReference type="AlphaFoldDB" id="A0A6J7LEG7"/>
<dbReference type="EMBL" id="CAFBMW010000065">
    <property type="protein sequence ID" value="CAB4966768.1"/>
    <property type="molecule type" value="Genomic_DNA"/>
</dbReference>
<gene>
    <name evidence="3" type="ORF">UFOPK3662_03902</name>
</gene>